<evidence type="ECO:0008006" key="4">
    <source>
        <dbReference type="Google" id="ProtNLM"/>
    </source>
</evidence>
<accession>A0A4Z2I2D5</accession>
<sequence length="76" mass="8820">MYQNTGDEEDLGVDRIQQLRREYQQARREGTVPPYEELDPRRRGHENEAPRNPRCDIARVAPVGIELMGPILCTSR</sequence>
<keyword evidence="3" id="KW-1185">Reference proteome</keyword>
<protein>
    <recommendedName>
        <fullName evidence="4">Partitioning defective 3 B</fullName>
    </recommendedName>
</protein>
<comment type="caution">
    <text evidence="2">The sequence shown here is derived from an EMBL/GenBank/DDBJ whole genome shotgun (WGS) entry which is preliminary data.</text>
</comment>
<reference evidence="2 3" key="1">
    <citation type="submission" date="2019-03" db="EMBL/GenBank/DDBJ databases">
        <title>First draft genome of Liparis tanakae, snailfish: a comprehensive survey of snailfish specific genes.</title>
        <authorList>
            <person name="Kim W."/>
            <person name="Song I."/>
            <person name="Jeong J.-H."/>
            <person name="Kim D."/>
            <person name="Kim S."/>
            <person name="Ryu S."/>
            <person name="Song J.Y."/>
            <person name="Lee S.K."/>
        </authorList>
    </citation>
    <scope>NUCLEOTIDE SEQUENCE [LARGE SCALE GENOMIC DNA]</scope>
    <source>
        <tissue evidence="2">Muscle</tissue>
    </source>
</reference>
<gene>
    <name evidence="2" type="ORF">EYF80_017675</name>
</gene>
<feature type="compositionally biased region" description="Basic and acidic residues" evidence="1">
    <location>
        <begin position="38"/>
        <end position="52"/>
    </location>
</feature>
<dbReference type="Proteomes" id="UP000314294">
    <property type="component" value="Unassembled WGS sequence"/>
</dbReference>
<evidence type="ECO:0000313" key="3">
    <source>
        <dbReference type="Proteomes" id="UP000314294"/>
    </source>
</evidence>
<dbReference type="AlphaFoldDB" id="A0A4Z2I2D5"/>
<organism evidence="2 3">
    <name type="scientific">Liparis tanakae</name>
    <name type="common">Tanaka's snailfish</name>
    <dbReference type="NCBI Taxonomy" id="230148"/>
    <lineage>
        <taxon>Eukaryota</taxon>
        <taxon>Metazoa</taxon>
        <taxon>Chordata</taxon>
        <taxon>Craniata</taxon>
        <taxon>Vertebrata</taxon>
        <taxon>Euteleostomi</taxon>
        <taxon>Actinopterygii</taxon>
        <taxon>Neopterygii</taxon>
        <taxon>Teleostei</taxon>
        <taxon>Neoteleostei</taxon>
        <taxon>Acanthomorphata</taxon>
        <taxon>Eupercaria</taxon>
        <taxon>Perciformes</taxon>
        <taxon>Cottioidei</taxon>
        <taxon>Cottales</taxon>
        <taxon>Liparidae</taxon>
        <taxon>Liparis</taxon>
    </lineage>
</organism>
<dbReference type="OrthoDB" id="6264899at2759"/>
<feature type="region of interest" description="Disordered" evidence="1">
    <location>
        <begin position="23"/>
        <end position="52"/>
    </location>
</feature>
<proteinExistence type="predicted"/>
<name>A0A4Z2I2D5_9TELE</name>
<evidence type="ECO:0000313" key="2">
    <source>
        <dbReference type="EMBL" id="TNN72098.1"/>
    </source>
</evidence>
<dbReference type="EMBL" id="SRLO01000142">
    <property type="protein sequence ID" value="TNN72098.1"/>
    <property type="molecule type" value="Genomic_DNA"/>
</dbReference>
<evidence type="ECO:0000256" key="1">
    <source>
        <dbReference type="SAM" id="MobiDB-lite"/>
    </source>
</evidence>